<dbReference type="EMBL" id="CACRXK020006635">
    <property type="protein sequence ID" value="CAB4009965.1"/>
    <property type="molecule type" value="Genomic_DNA"/>
</dbReference>
<comment type="caution">
    <text evidence="2">The sequence shown here is derived from an EMBL/GenBank/DDBJ whole genome shotgun (WGS) entry which is preliminary data.</text>
</comment>
<comment type="similarity">
    <text evidence="1">Belongs to the NipSnap family.</text>
</comment>
<dbReference type="SUPFAM" id="SSF54909">
    <property type="entry name" value="Dimeric alpha+beta barrel"/>
    <property type="match status" value="2"/>
</dbReference>
<dbReference type="Proteomes" id="UP001152795">
    <property type="component" value="Unassembled WGS sequence"/>
</dbReference>
<evidence type="ECO:0000313" key="3">
    <source>
        <dbReference type="Proteomes" id="UP001152795"/>
    </source>
</evidence>
<gene>
    <name evidence="2" type="ORF">PACLA_8A050944</name>
</gene>
<name>A0A6S7HUV6_PARCT</name>
<dbReference type="InterPro" id="IPR012577">
    <property type="entry name" value="NIPSNAP"/>
</dbReference>
<dbReference type="AlphaFoldDB" id="A0A6S7HUV6"/>
<proteinExistence type="inferred from homology"/>
<dbReference type="GO" id="GO:0005739">
    <property type="term" value="C:mitochondrion"/>
    <property type="evidence" value="ECO:0007669"/>
    <property type="project" value="TreeGrafter"/>
</dbReference>
<dbReference type="InterPro" id="IPR051557">
    <property type="entry name" value="NipSnap_domain"/>
</dbReference>
<dbReference type="PANTHER" id="PTHR21017">
    <property type="entry name" value="NIPSNAP-RELATED"/>
    <property type="match status" value="1"/>
</dbReference>
<dbReference type="Gene3D" id="3.30.70.100">
    <property type="match status" value="2"/>
</dbReference>
<evidence type="ECO:0000256" key="1">
    <source>
        <dbReference type="ARBA" id="ARBA00005291"/>
    </source>
</evidence>
<keyword evidence="3" id="KW-1185">Reference proteome</keyword>
<accession>A0A6S7HUV6</accession>
<dbReference type="InterPro" id="IPR011008">
    <property type="entry name" value="Dimeric_a/b-barrel"/>
</dbReference>
<sequence>MFQLHLILDEFIQLTNEHIHLRTAHSKLMGYWVTEYGGLNEVTHMWQYDNHGHRTAIRAALASDENWIDTYLSKMLTMLDKQDNAVLYPFPWYNVVEKPNLEQGVYEMRRHTVLPSKLEQFSHRFQQGVEDRNKYSQLIGIWYSDFGELNEVYHLWHYRSPDERLKIRENSEEDEMWKETIRDCKLFLSSMSSKLLVPTKFSPWK</sequence>
<evidence type="ECO:0000313" key="2">
    <source>
        <dbReference type="EMBL" id="CAB4009965.1"/>
    </source>
</evidence>
<protein>
    <submittedName>
        <fullName evidence="2">Uncharacterized protein</fullName>
    </submittedName>
</protein>
<dbReference type="OrthoDB" id="10262843at2759"/>
<dbReference type="Pfam" id="PF07978">
    <property type="entry name" value="NIPSNAP"/>
    <property type="match status" value="2"/>
</dbReference>
<reference evidence="2" key="1">
    <citation type="submission" date="2020-04" db="EMBL/GenBank/DDBJ databases">
        <authorList>
            <person name="Alioto T."/>
            <person name="Alioto T."/>
            <person name="Gomez Garrido J."/>
        </authorList>
    </citation>
    <scope>NUCLEOTIDE SEQUENCE</scope>
    <source>
        <strain evidence="2">A484AB</strain>
    </source>
</reference>
<dbReference type="PANTHER" id="PTHR21017:SF19">
    <property type="entry name" value="PROTEIN NIPSNAP HOMOLOG 3B"/>
    <property type="match status" value="1"/>
</dbReference>
<dbReference type="GO" id="GO:0000423">
    <property type="term" value="P:mitophagy"/>
    <property type="evidence" value="ECO:0007669"/>
    <property type="project" value="UniProtKB-ARBA"/>
</dbReference>
<organism evidence="2 3">
    <name type="scientific">Paramuricea clavata</name>
    <name type="common">Red gorgonian</name>
    <name type="synonym">Violescent sea-whip</name>
    <dbReference type="NCBI Taxonomy" id="317549"/>
    <lineage>
        <taxon>Eukaryota</taxon>
        <taxon>Metazoa</taxon>
        <taxon>Cnidaria</taxon>
        <taxon>Anthozoa</taxon>
        <taxon>Octocorallia</taxon>
        <taxon>Malacalcyonacea</taxon>
        <taxon>Plexauridae</taxon>
        <taxon>Paramuricea</taxon>
    </lineage>
</organism>